<name>A0A7S0RG60_9CHLO</name>
<dbReference type="EMBL" id="HBFB01012472">
    <property type="protein sequence ID" value="CAD8675715.1"/>
    <property type="molecule type" value="Transcribed_RNA"/>
</dbReference>
<proteinExistence type="predicted"/>
<dbReference type="InterPro" id="IPR036397">
    <property type="entry name" value="RNaseH_sf"/>
</dbReference>
<organism evidence="1">
    <name type="scientific">Chlamydomonas leiostraca</name>
    <dbReference type="NCBI Taxonomy" id="1034604"/>
    <lineage>
        <taxon>Eukaryota</taxon>
        <taxon>Viridiplantae</taxon>
        <taxon>Chlorophyta</taxon>
        <taxon>core chlorophytes</taxon>
        <taxon>Chlorophyceae</taxon>
        <taxon>CS clade</taxon>
        <taxon>Chlamydomonadales</taxon>
        <taxon>Chlamydomonadaceae</taxon>
        <taxon>Chlamydomonas</taxon>
    </lineage>
</organism>
<dbReference type="AlphaFoldDB" id="A0A7S0RG60"/>
<protein>
    <submittedName>
        <fullName evidence="1">Uncharacterized protein</fullName>
    </submittedName>
</protein>
<sequence length="308" mass="35034">MPAHRAAHKRARVAYCLLMIEEWLNNQLAGYVWIDQKKMWVHPGAGGVFCWSLKGQTSTEQPRVIETLLMSKEYKGCCNYSYQAANAILGPFFIAFTTGTHGHYLKSNTPNKMHYWGLGYKTMAGEQAKTPPSSEIRDLIKRIWLRIKSEMEPEDPAEREAQIRAGKKGWRWPKGLEPVYSLDNAAVHVAAVQGWDDPDGWRIKAGIKGRLHMVPDYSPDLHQVIEHAIGNMSKSFHDAVAYGLLGRLCGESGRRENLANMLDFMWLQKWCYQYANGGAAIAENCYRLLDTYLEVVKHGGDWPRHGLR</sequence>
<dbReference type="Gene3D" id="3.30.420.10">
    <property type="entry name" value="Ribonuclease H-like superfamily/Ribonuclease H"/>
    <property type="match status" value="1"/>
</dbReference>
<dbReference type="GO" id="GO:0003676">
    <property type="term" value="F:nucleic acid binding"/>
    <property type="evidence" value="ECO:0007669"/>
    <property type="project" value="InterPro"/>
</dbReference>
<accession>A0A7S0RG60</accession>
<reference evidence="1" key="1">
    <citation type="submission" date="2021-01" db="EMBL/GenBank/DDBJ databases">
        <authorList>
            <person name="Corre E."/>
            <person name="Pelletier E."/>
            <person name="Niang G."/>
            <person name="Scheremetjew M."/>
            <person name="Finn R."/>
            <person name="Kale V."/>
            <person name="Holt S."/>
            <person name="Cochrane G."/>
            <person name="Meng A."/>
            <person name="Brown T."/>
            <person name="Cohen L."/>
        </authorList>
    </citation>
    <scope>NUCLEOTIDE SEQUENCE</scope>
    <source>
        <strain evidence="1">SAG 11-49</strain>
    </source>
</reference>
<gene>
    <name evidence="1" type="ORF">CLEI1391_LOCUS7047</name>
</gene>
<evidence type="ECO:0000313" key="1">
    <source>
        <dbReference type="EMBL" id="CAD8675715.1"/>
    </source>
</evidence>